<evidence type="ECO:0000313" key="15">
    <source>
        <dbReference type="EMBL" id="GMT17902.1"/>
    </source>
</evidence>
<evidence type="ECO:0000256" key="4">
    <source>
        <dbReference type="ARBA" id="ARBA00022771"/>
    </source>
</evidence>
<feature type="compositionally biased region" description="Low complexity" evidence="12">
    <location>
        <begin position="8"/>
        <end position="30"/>
    </location>
</feature>
<keyword evidence="3 11" id="KW-0479">Metal-binding</keyword>
<dbReference type="InterPro" id="IPR035500">
    <property type="entry name" value="NHR-like_dom_sf"/>
</dbReference>
<evidence type="ECO:0000256" key="5">
    <source>
        <dbReference type="ARBA" id="ARBA00022833"/>
    </source>
</evidence>
<evidence type="ECO:0000256" key="1">
    <source>
        <dbReference type="ARBA" id="ARBA00004123"/>
    </source>
</evidence>
<comment type="subcellular location">
    <subcellularLocation>
        <location evidence="1 11">Nucleus</location>
    </subcellularLocation>
</comment>
<comment type="similarity">
    <text evidence="2 11">Belongs to the nuclear hormone receptor family.</text>
</comment>
<dbReference type="PANTHER" id="PTHR46397">
    <property type="entry name" value="NUCLEAR HORMONE RECEPTOR FAMILY-RELATED"/>
    <property type="match status" value="1"/>
</dbReference>
<organism evidence="15 16">
    <name type="scientific">Pristionchus fissidentatus</name>
    <dbReference type="NCBI Taxonomy" id="1538716"/>
    <lineage>
        <taxon>Eukaryota</taxon>
        <taxon>Metazoa</taxon>
        <taxon>Ecdysozoa</taxon>
        <taxon>Nematoda</taxon>
        <taxon>Chromadorea</taxon>
        <taxon>Rhabditida</taxon>
        <taxon>Rhabditina</taxon>
        <taxon>Diplogasteromorpha</taxon>
        <taxon>Diplogasteroidea</taxon>
        <taxon>Neodiplogasteridae</taxon>
        <taxon>Pristionchus</taxon>
    </lineage>
</organism>
<keyword evidence="7 11" id="KW-0238">DNA-binding</keyword>
<dbReference type="PROSITE" id="PS51843">
    <property type="entry name" value="NR_LBD"/>
    <property type="match status" value="1"/>
</dbReference>
<feature type="compositionally biased region" description="Low complexity" evidence="12">
    <location>
        <begin position="201"/>
        <end position="210"/>
    </location>
</feature>
<evidence type="ECO:0000256" key="11">
    <source>
        <dbReference type="RuleBase" id="RU004334"/>
    </source>
</evidence>
<keyword evidence="9 11" id="KW-0675">Receptor</keyword>
<keyword evidence="4 11" id="KW-0863">Zinc-finger</keyword>
<keyword evidence="10 11" id="KW-0539">Nucleus</keyword>
<dbReference type="GO" id="GO:0005634">
    <property type="term" value="C:nucleus"/>
    <property type="evidence" value="ECO:0007669"/>
    <property type="project" value="UniProtKB-SubCell"/>
</dbReference>
<dbReference type="InterPro" id="IPR001628">
    <property type="entry name" value="Znf_hrmn_rcpt"/>
</dbReference>
<gene>
    <name evidence="15" type="ORF">PFISCL1PPCAC_9199</name>
</gene>
<dbReference type="SUPFAM" id="SSF57716">
    <property type="entry name" value="Glucocorticoid receptor-like (DNA-binding domain)"/>
    <property type="match status" value="1"/>
</dbReference>
<dbReference type="GO" id="GO:0008270">
    <property type="term" value="F:zinc ion binding"/>
    <property type="evidence" value="ECO:0007669"/>
    <property type="project" value="UniProtKB-KW"/>
</dbReference>
<evidence type="ECO:0000256" key="2">
    <source>
        <dbReference type="ARBA" id="ARBA00005993"/>
    </source>
</evidence>
<evidence type="ECO:0000256" key="12">
    <source>
        <dbReference type="SAM" id="MobiDB-lite"/>
    </source>
</evidence>
<dbReference type="PRINTS" id="PR00398">
    <property type="entry name" value="STRDHORMONER"/>
</dbReference>
<evidence type="ECO:0000256" key="9">
    <source>
        <dbReference type="ARBA" id="ARBA00023170"/>
    </source>
</evidence>
<feature type="domain" description="Nuclear receptor" evidence="13">
    <location>
        <begin position="37"/>
        <end position="113"/>
    </location>
</feature>
<dbReference type="CDD" id="cd06157">
    <property type="entry name" value="NR_LBD"/>
    <property type="match status" value="1"/>
</dbReference>
<reference evidence="15" key="1">
    <citation type="submission" date="2023-10" db="EMBL/GenBank/DDBJ databases">
        <title>Genome assembly of Pristionchus species.</title>
        <authorList>
            <person name="Yoshida K."/>
            <person name="Sommer R.J."/>
        </authorList>
    </citation>
    <scope>NUCLEOTIDE SEQUENCE</scope>
    <source>
        <strain evidence="15">RS5133</strain>
    </source>
</reference>
<keyword evidence="6 11" id="KW-0805">Transcription regulation</keyword>
<evidence type="ECO:0000259" key="14">
    <source>
        <dbReference type="PROSITE" id="PS51843"/>
    </source>
</evidence>
<dbReference type="EMBL" id="BTSY01000003">
    <property type="protein sequence ID" value="GMT17902.1"/>
    <property type="molecule type" value="Genomic_DNA"/>
</dbReference>
<keyword evidence="16" id="KW-1185">Reference proteome</keyword>
<dbReference type="InterPro" id="IPR001723">
    <property type="entry name" value="Nuclear_hrmn_rcpt"/>
</dbReference>
<evidence type="ECO:0000256" key="6">
    <source>
        <dbReference type="ARBA" id="ARBA00023015"/>
    </source>
</evidence>
<dbReference type="SMART" id="SM00399">
    <property type="entry name" value="ZnF_C4"/>
    <property type="match status" value="1"/>
</dbReference>
<dbReference type="GO" id="GO:0000978">
    <property type="term" value="F:RNA polymerase II cis-regulatory region sequence-specific DNA binding"/>
    <property type="evidence" value="ECO:0007669"/>
    <property type="project" value="InterPro"/>
</dbReference>
<dbReference type="CDD" id="cd06960">
    <property type="entry name" value="NR_DBD_HNF4A"/>
    <property type="match status" value="1"/>
</dbReference>
<keyword evidence="5 11" id="KW-0862">Zinc</keyword>
<dbReference type="InterPro" id="IPR049636">
    <property type="entry name" value="HNF4-like_DBD"/>
</dbReference>
<evidence type="ECO:0000259" key="13">
    <source>
        <dbReference type="PROSITE" id="PS51030"/>
    </source>
</evidence>
<dbReference type="SMART" id="SM00430">
    <property type="entry name" value="HOLI"/>
    <property type="match status" value="1"/>
</dbReference>
<proteinExistence type="inferred from homology"/>
<sequence>PRPPPSPALSSPVNLSIKTSSSRSSSSKPSPELPDVTTRCRICHAQATGFHFEAQSCSACAAFFRRTVALTKDFVCINRKNECTIHYSMHQICRACRFAACIAAGMDKSSVQPRRGTGATKRAFCTASGLKRNKRFAVLAKPEDEDELNIASTVLLAPASITSIASTSGHSPSPSMHASSPPQQPTTILRPHAVKCEESQTSPGPSTYRTPTPPPPRPTPAPSFAKTPNALDILIREEMRLGERRRIVFCERPVAQMLGANKNCPFTREDIKPLSFRAFRKQIRTHILFIYEWLQSWPDYATLDNTDRCSILRSCVLLHTILDPIYITLQIGLPDRFVMQNGQYISCLEGGAAGWEEEEEITEKTKRHIYEPLMRKIMAEIVPPMVELNMSFEEFVALKALVSFQGAIPNVSARGQQAMRKQLEAVTETLHAHLEQINVDPALRIGELILLLSAIFSTGLEFVESHRQIQFFDLWQLDSLLLQLLNLDAIIEATKDQF</sequence>
<dbReference type="PANTHER" id="PTHR46397:SF5">
    <property type="entry name" value="NUCLEAR HORMONE RECEPTOR FAMILY MEMBER NHR-20"/>
    <property type="match status" value="1"/>
</dbReference>
<evidence type="ECO:0008006" key="17">
    <source>
        <dbReference type="Google" id="ProtNLM"/>
    </source>
</evidence>
<dbReference type="PROSITE" id="PS00031">
    <property type="entry name" value="NUCLEAR_REC_DBD_1"/>
    <property type="match status" value="1"/>
</dbReference>
<name>A0AAV5VDX6_9BILA</name>
<comment type="caution">
    <text evidence="15">The sequence shown here is derived from an EMBL/GenBank/DDBJ whole genome shotgun (WGS) entry which is preliminary data.</text>
</comment>
<evidence type="ECO:0000256" key="7">
    <source>
        <dbReference type="ARBA" id="ARBA00023125"/>
    </source>
</evidence>
<dbReference type="InterPro" id="IPR013088">
    <property type="entry name" value="Znf_NHR/GATA"/>
</dbReference>
<dbReference type="InterPro" id="IPR000536">
    <property type="entry name" value="Nucl_hrmn_rcpt_lig-bd"/>
</dbReference>
<dbReference type="GO" id="GO:0003700">
    <property type="term" value="F:DNA-binding transcription factor activity"/>
    <property type="evidence" value="ECO:0007669"/>
    <property type="project" value="InterPro"/>
</dbReference>
<keyword evidence="8 11" id="KW-0804">Transcription</keyword>
<feature type="non-terminal residue" evidence="15">
    <location>
        <position position="1"/>
    </location>
</feature>
<feature type="region of interest" description="Disordered" evidence="12">
    <location>
        <begin position="165"/>
        <end position="227"/>
    </location>
</feature>
<dbReference type="PROSITE" id="PS51030">
    <property type="entry name" value="NUCLEAR_REC_DBD_2"/>
    <property type="match status" value="1"/>
</dbReference>
<dbReference type="AlphaFoldDB" id="A0AAV5VDX6"/>
<feature type="domain" description="NR LBD" evidence="14">
    <location>
        <begin position="249"/>
        <end position="488"/>
    </location>
</feature>
<accession>A0AAV5VDX6</accession>
<feature type="region of interest" description="Disordered" evidence="12">
    <location>
        <begin position="1"/>
        <end position="35"/>
    </location>
</feature>
<evidence type="ECO:0000313" key="16">
    <source>
        <dbReference type="Proteomes" id="UP001432322"/>
    </source>
</evidence>
<evidence type="ECO:0000256" key="8">
    <source>
        <dbReference type="ARBA" id="ARBA00023163"/>
    </source>
</evidence>
<feature type="compositionally biased region" description="Low complexity" evidence="12">
    <location>
        <begin position="165"/>
        <end position="181"/>
    </location>
</feature>
<feature type="compositionally biased region" description="Pro residues" evidence="12">
    <location>
        <begin position="211"/>
        <end position="221"/>
    </location>
</feature>
<dbReference type="Pfam" id="PF00105">
    <property type="entry name" value="zf-C4"/>
    <property type="match status" value="1"/>
</dbReference>
<dbReference type="Gene3D" id="1.10.565.10">
    <property type="entry name" value="Retinoid X Receptor"/>
    <property type="match status" value="1"/>
</dbReference>
<dbReference type="Pfam" id="PF00104">
    <property type="entry name" value="Hormone_recep"/>
    <property type="match status" value="1"/>
</dbReference>
<protein>
    <recommendedName>
        <fullName evidence="17">Nuclear receptor</fullName>
    </recommendedName>
</protein>
<dbReference type="Gene3D" id="3.30.50.10">
    <property type="entry name" value="Erythroid Transcription Factor GATA-1, subunit A"/>
    <property type="match status" value="1"/>
</dbReference>
<evidence type="ECO:0000256" key="3">
    <source>
        <dbReference type="ARBA" id="ARBA00022723"/>
    </source>
</evidence>
<dbReference type="SUPFAM" id="SSF48508">
    <property type="entry name" value="Nuclear receptor ligand-binding domain"/>
    <property type="match status" value="1"/>
</dbReference>
<dbReference type="PRINTS" id="PR00047">
    <property type="entry name" value="STROIDFINGER"/>
</dbReference>
<evidence type="ECO:0000256" key="10">
    <source>
        <dbReference type="ARBA" id="ARBA00023242"/>
    </source>
</evidence>
<dbReference type="Proteomes" id="UP001432322">
    <property type="component" value="Unassembled WGS sequence"/>
</dbReference>